<reference evidence="3" key="1">
    <citation type="submission" date="2017-09" db="EMBL/GenBank/DDBJ databases">
        <title>Luteimonas liuhanmingii sp.nov., isolated from the intestinal contents of Tibetan Plateau Pika in Yushu, Qinghai Province, China.</title>
        <authorList>
            <person name="Gui Z."/>
        </authorList>
    </citation>
    <scope>NUCLEOTIDE SEQUENCE [LARGE SCALE GENOMIC DNA]</scope>
    <source>
        <strain evidence="3">100111</strain>
    </source>
</reference>
<feature type="region of interest" description="Disordered" evidence="1">
    <location>
        <begin position="21"/>
        <end position="48"/>
    </location>
</feature>
<keyword evidence="3" id="KW-1185">Reference proteome</keyword>
<evidence type="ECO:0000313" key="2">
    <source>
        <dbReference type="EMBL" id="ATD67726.1"/>
    </source>
</evidence>
<evidence type="ECO:0000256" key="1">
    <source>
        <dbReference type="SAM" id="MobiDB-lite"/>
    </source>
</evidence>
<proteinExistence type="predicted"/>
<sequence>MEQDVDAPAGVADLQAAFAHDATGSQPGRGVTMSPGARRAAGRGDEPDGKCALIRGGFAIGEAQSPEVSLLTAAWSRSCAWAFRRRDWSTPDRA</sequence>
<dbReference type="KEGG" id="lum:CNR27_10030"/>
<organism evidence="2 3">
    <name type="scientific">Luteimonas chenhongjianii</name>
    <dbReference type="NCBI Taxonomy" id="2006110"/>
    <lineage>
        <taxon>Bacteria</taxon>
        <taxon>Pseudomonadati</taxon>
        <taxon>Pseudomonadota</taxon>
        <taxon>Gammaproteobacteria</taxon>
        <taxon>Lysobacterales</taxon>
        <taxon>Lysobacteraceae</taxon>
        <taxon>Luteimonas</taxon>
    </lineage>
</organism>
<dbReference type="Proteomes" id="UP000218968">
    <property type="component" value="Chromosome"/>
</dbReference>
<name>A0A290XFL7_9GAMM</name>
<dbReference type="AlphaFoldDB" id="A0A290XFL7"/>
<evidence type="ECO:0000313" key="3">
    <source>
        <dbReference type="Proteomes" id="UP000218968"/>
    </source>
</evidence>
<dbReference type="EMBL" id="CP023406">
    <property type="protein sequence ID" value="ATD67726.1"/>
    <property type="molecule type" value="Genomic_DNA"/>
</dbReference>
<protein>
    <submittedName>
        <fullName evidence="2">Uncharacterized protein</fullName>
    </submittedName>
</protein>
<accession>A0A290XFL7</accession>
<gene>
    <name evidence="2" type="ORF">CNR27_10030</name>
</gene>